<sequence>MIWIMHDCSDEDCIKILKNCREAIPKKTGKIVVLQPGGYGPFDKVGLMFDLVMLTHFSGRKERTEVAWKKILEEGGFPSCKIIKIPALQYIIEAFPL</sequence>
<evidence type="ECO:0000256" key="1">
    <source>
        <dbReference type="ARBA" id="ARBA00022603"/>
    </source>
</evidence>
<keyword evidence="1" id="KW-0489">Methyltransferase</keyword>
<keyword evidence="3" id="KW-0949">S-adenosyl-L-methionine</keyword>
<dbReference type="EMBL" id="CAUOFW020003981">
    <property type="protein sequence ID" value="CAK9163257.1"/>
    <property type="molecule type" value="Genomic_DNA"/>
</dbReference>
<evidence type="ECO:0000259" key="4">
    <source>
        <dbReference type="Pfam" id="PF00891"/>
    </source>
</evidence>
<dbReference type="GO" id="GO:0032259">
    <property type="term" value="P:methylation"/>
    <property type="evidence" value="ECO:0007669"/>
    <property type="project" value="UniProtKB-KW"/>
</dbReference>
<dbReference type="AlphaFoldDB" id="A0ABC8T827"/>
<evidence type="ECO:0000313" key="5">
    <source>
        <dbReference type="EMBL" id="CAK9163257.1"/>
    </source>
</evidence>
<evidence type="ECO:0000256" key="2">
    <source>
        <dbReference type="ARBA" id="ARBA00022679"/>
    </source>
</evidence>
<dbReference type="PANTHER" id="PTHR11746">
    <property type="entry name" value="O-METHYLTRANSFERASE"/>
    <property type="match status" value="1"/>
</dbReference>
<dbReference type="PROSITE" id="PS51683">
    <property type="entry name" value="SAM_OMT_II"/>
    <property type="match status" value="1"/>
</dbReference>
<dbReference type="Proteomes" id="UP001642360">
    <property type="component" value="Unassembled WGS sequence"/>
</dbReference>
<dbReference type="InterPro" id="IPR016461">
    <property type="entry name" value="COMT-like"/>
</dbReference>
<keyword evidence="6" id="KW-1185">Reference proteome</keyword>
<proteinExistence type="predicted"/>
<dbReference type="SUPFAM" id="SSF53335">
    <property type="entry name" value="S-adenosyl-L-methionine-dependent methyltransferases"/>
    <property type="match status" value="1"/>
</dbReference>
<comment type="caution">
    <text evidence="5">The sequence shown here is derived from an EMBL/GenBank/DDBJ whole genome shotgun (WGS) entry which is preliminary data.</text>
</comment>
<feature type="domain" description="O-methyltransferase C-terminal" evidence="4">
    <location>
        <begin position="1"/>
        <end position="77"/>
    </location>
</feature>
<reference evidence="5 6" key="1">
    <citation type="submission" date="2024-02" db="EMBL/GenBank/DDBJ databases">
        <authorList>
            <person name="Vignale AGUSTIN F."/>
            <person name="Sosa J E."/>
            <person name="Modenutti C."/>
        </authorList>
    </citation>
    <scope>NUCLEOTIDE SEQUENCE [LARGE SCALE GENOMIC DNA]</scope>
</reference>
<organism evidence="5 6">
    <name type="scientific">Ilex paraguariensis</name>
    <name type="common">yerba mate</name>
    <dbReference type="NCBI Taxonomy" id="185542"/>
    <lineage>
        <taxon>Eukaryota</taxon>
        <taxon>Viridiplantae</taxon>
        <taxon>Streptophyta</taxon>
        <taxon>Embryophyta</taxon>
        <taxon>Tracheophyta</taxon>
        <taxon>Spermatophyta</taxon>
        <taxon>Magnoliopsida</taxon>
        <taxon>eudicotyledons</taxon>
        <taxon>Gunneridae</taxon>
        <taxon>Pentapetalae</taxon>
        <taxon>asterids</taxon>
        <taxon>campanulids</taxon>
        <taxon>Aquifoliales</taxon>
        <taxon>Aquifoliaceae</taxon>
        <taxon>Ilex</taxon>
    </lineage>
</organism>
<name>A0ABC8T827_9AQUA</name>
<evidence type="ECO:0000313" key="6">
    <source>
        <dbReference type="Proteomes" id="UP001642360"/>
    </source>
</evidence>
<protein>
    <recommendedName>
        <fullName evidence="4">O-methyltransferase C-terminal domain-containing protein</fullName>
    </recommendedName>
</protein>
<evidence type="ECO:0000256" key="3">
    <source>
        <dbReference type="ARBA" id="ARBA00022691"/>
    </source>
</evidence>
<gene>
    <name evidence="5" type="ORF">ILEXP_LOCUS32296</name>
</gene>
<dbReference type="InterPro" id="IPR001077">
    <property type="entry name" value="COMT_C"/>
</dbReference>
<dbReference type="Pfam" id="PF00891">
    <property type="entry name" value="Methyltransf_2"/>
    <property type="match status" value="1"/>
</dbReference>
<accession>A0ABC8T827</accession>
<keyword evidence="2" id="KW-0808">Transferase</keyword>
<dbReference type="GO" id="GO:0008168">
    <property type="term" value="F:methyltransferase activity"/>
    <property type="evidence" value="ECO:0007669"/>
    <property type="project" value="UniProtKB-KW"/>
</dbReference>
<dbReference type="Gene3D" id="3.40.50.150">
    <property type="entry name" value="Vaccinia Virus protein VP39"/>
    <property type="match status" value="1"/>
</dbReference>
<dbReference type="InterPro" id="IPR029063">
    <property type="entry name" value="SAM-dependent_MTases_sf"/>
</dbReference>